<dbReference type="AlphaFoldDB" id="A0A1D9QD44"/>
<feature type="compositionally biased region" description="Low complexity" evidence="1">
    <location>
        <begin position="38"/>
        <end position="59"/>
    </location>
</feature>
<evidence type="ECO:0000256" key="1">
    <source>
        <dbReference type="SAM" id="MobiDB-lite"/>
    </source>
</evidence>
<dbReference type="EMBL" id="CP017823">
    <property type="protein sequence ID" value="APA12857.1"/>
    <property type="molecule type" value="Genomic_DNA"/>
</dbReference>
<evidence type="ECO:0000313" key="2">
    <source>
        <dbReference type="EMBL" id="APA12857.1"/>
    </source>
</evidence>
<sequence length="358" mass="39829">MRLRSGSYLRGSDSSEREGRSQPAGRASQNMEAHNFTDFGSNSADFGSSSRSSESPPRSQNRISQTSIGETALLVVPSRRYNGSQETHYSIRGPSSHIHRPSSAPQSSSYQASYSESSFPVSYPITSSQQPYTTTSQPESTYPSYIEPYAATFQAESIDSQTSISYLDPPPPAVPTPPPPPSHYTPYSPPQRDHQTLPPYHATQYQRFPLSASLSHVITPTNLPSLSIPISQNQIQPHHYHHHHRHHQQQQPEEPGPWSPLSPHESRKRRASDTLSSAALGLNNTGLNWGYKDKMGEELDCLEKESRKKRRRGERGWDTRMRNEGGRGEEDEEDEDGGERSSGRGRGRGRGSGYGSSR</sequence>
<proteinExistence type="predicted"/>
<evidence type="ECO:0000313" key="3">
    <source>
        <dbReference type="Proteomes" id="UP000177798"/>
    </source>
</evidence>
<organism evidence="2 3">
    <name type="scientific">Sclerotinia sclerotiorum (strain ATCC 18683 / 1980 / Ss-1)</name>
    <name type="common">White mold</name>
    <name type="synonym">Whetzelinia sclerotiorum</name>
    <dbReference type="NCBI Taxonomy" id="665079"/>
    <lineage>
        <taxon>Eukaryota</taxon>
        <taxon>Fungi</taxon>
        <taxon>Dikarya</taxon>
        <taxon>Ascomycota</taxon>
        <taxon>Pezizomycotina</taxon>
        <taxon>Leotiomycetes</taxon>
        <taxon>Helotiales</taxon>
        <taxon>Sclerotiniaceae</taxon>
        <taxon>Sclerotinia</taxon>
    </lineage>
</organism>
<feature type="compositionally biased region" description="Basic and acidic residues" evidence="1">
    <location>
        <begin position="291"/>
        <end position="306"/>
    </location>
</feature>
<dbReference type="OrthoDB" id="3560689at2759"/>
<feature type="compositionally biased region" description="Polar residues" evidence="1">
    <location>
        <begin position="60"/>
        <end position="69"/>
    </location>
</feature>
<feature type="compositionally biased region" description="Low complexity" evidence="1">
    <location>
        <begin position="101"/>
        <end position="111"/>
    </location>
</feature>
<feature type="compositionally biased region" description="Basic and acidic residues" evidence="1">
    <location>
        <begin position="314"/>
        <end position="328"/>
    </location>
</feature>
<dbReference type="VEuPathDB" id="FungiDB:sscle_10g076270"/>
<reference evidence="3" key="1">
    <citation type="journal article" date="2017" name="Genome Biol. Evol.">
        <title>The complete genome sequence of the phytopathogenic fungus Sclerotinia sclerotiorum reveals insights into the genome architecture of broad host range pathogens.</title>
        <authorList>
            <person name="Derbyshire M."/>
            <person name="Denton-Giles M."/>
            <person name="Hegedus D."/>
            <person name="Seifbarghy S."/>
            <person name="Rollins J."/>
            <person name="van Kan J."/>
            <person name="Seidl M.F."/>
            <person name="Faino L."/>
            <person name="Mbengue M."/>
            <person name="Navaud O."/>
            <person name="Raffaele S."/>
            <person name="Hammond-Kosack K."/>
            <person name="Heard S."/>
            <person name="Oliver R."/>
        </authorList>
    </citation>
    <scope>NUCLEOTIDE SEQUENCE [LARGE SCALE GENOMIC DNA]</scope>
    <source>
        <strain evidence="3">ATCC 18683 / 1980 / Ss-1</strain>
    </source>
</reference>
<feature type="region of interest" description="Disordered" evidence="1">
    <location>
        <begin position="1"/>
        <end position="111"/>
    </location>
</feature>
<feature type="region of interest" description="Disordered" evidence="1">
    <location>
        <begin position="162"/>
        <end position="197"/>
    </location>
</feature>
<accession>A0A1D9QD44</accession>
<feature type="region of interest" description="Disordered" evidence="1">
    <location>
        <begin position="235"/>
        <end position="358"/>
    </location>
</feature>
<feature type="compositionally biased region" description="Pro residues" evidence="1">
    <location>
        <begin position="168"/>
        <end position="189"/>
    </location>
</feature>
<protein>
    <submittedName>
        <fullName evidence="2">Uncharacterized protein</fullName>
    </submittedName>
</protein>
<feature type="compositionally biased region" description="Polar residues" evidence="1">
    <location>
        <begin position="273"/>
        <end position="287"/>
    </location>
</feature>
<gene>
    <name evidence="2" type="ORF">sscle_10g076270</name>
</gene>
<feature type="compositionally biased region" description="Basic residues" evidence="1">
    <location>
        <begin position="238"/>
        <end position="248"/>
    </location>
</feature>
<name>A0A1D9QD44_SCLS1</name>
<dbReference type="Proteomes" id="UP000177798">
    <property type="component" value="Chromosome 10"/>
</dbReference>